<evidence type="ECO:0000313" key="2">
    <source>
        <dbReference type="EMBL" id="MFL9841909.1"/>
    </source>
</evidence>
<keyword evidence="3" id="KW-1185">Reference proteome</keyword>
<evidence type="ECO:0000313" key="3">
    <source>
        <dbReference type="Proteomes" id="UP001629244"/>
    </source>
</evidence>
<accession>A0ABW8YPF1</accession>
<dbReference type="InterPro" id="IPR005625">
    <property type="entry name" value="PepSY-ass_TM"/>
</dbReference>
<dbReference type="RefSeq" id="WP_408079061.1">
    <property type="nucleotide sequence ID" value="NZ_JBELQC010000002.1"/>
</dbReference>
<comment type="caution">
    <text evidence="2">The sequence shown here is derived from an EMBL/GenBank/DDBJ whole genome shotgun (WGS) entry which is preliminary data.</text>
</comment>
<dbReference type="EMBL" id="JBELQC010000002">
    <property type="protein sequence ID" value="MFL9841909.1"/>
    <property type="molecule type" value="Genomic_DNA"/>
</dbReference>
<name>A0ABW8YPF1_9SPHN</name>
<reference evidence="2 3" key="1">
    <citation type="submission" date="2024-06" db="EMBL/GenBank/DDBJ databases">
        <authorList>
            <person name="Kaempfer P."/>
            <person name="Viver T."/>
        </authorList>
    </citation>
    <scope>NUCLEOTIDE SEQUENCE [LARGE SCALE GENOMIC DNA]</scope>
    <source>
        <strain evidence="2 3">ST-64</strain>
    </source>
</reference>
<dbReference type="PANTHER" id="PTHR34219">
    <property type="entry name" value="IRON-REGULATED INNER MEMBRANE PROTEIN-RELATED"/>
    <property type="match status" value="1"/>
</dbReference>
<dbReference type="Pfam" id="PF03929">
    <property type="entry name" value="PepSY_TM"/>
    <property type="match status" value="1"/>
</dbReference>
<keyword evidence="1" id="KW-0472">Membrane</keyword>
<sequence>MRAATTPHPPGKSLTEMVVRARAQHVPAPAILSPPGAPVRFGPPNGTMWKLSSETQNRPIARTVTFDPSTGAVTGRSGFADKHVVDRAIGYGIAWHEGQLFGWINQLVGVLTAMGLITLAISGAVLWWRRRPGGSLGAPPRPETARLRVVGALTVLLAALLPMLAVSLIALFVFDRLLLPRWPAAARWLNRTRPA</sequence>
<proteinExistence type="predicted"/>
<feature type="transmembrane region" description="Helical" evidence="1">
    <location>
        <begin position="107"/>
        <end position="128"/>
    </location>
</feature>
<dbReference type="PANTHER" id="PTHR34219:SF1">
    <property type="entry name" value="PEPSY DOMAIN-CONTAINING PROTEIN"/>
    <property type="match status" value="1"/>
</dbReference>
<keyword evidence="1" id="KW-0812">Transmembrane</keyword>
<organism evidence="2 3">
    <name type="scientific">Sphingomonas plantiphila</name>
    <dbReference type="NCBI Taxonomy" id="3163295"/>
    <lineage>
        <taxon>Bacteria</taxon>
        <taxon>Pseudomonadati</taxon>
        <taxon>Pseudomonadota</taxon>
        <taxon>Alphaproteobacteria</taxon>
        <taxon>Sphingomonadales</taxon>
        <taxon>Sphingomonadaceae</taxon>
        <taxon>Sphingomonas</taxon>
    </lineage>
</organism>
<feature type="transmembrane region" description="Helical" evidence="1">
    <location>
        <begin position="149"/>
        <end position="174"/>
    </location>
</feature>
<protein>
    <submittedName>
        <fullName evidence="2">PepSY domain-containing protein</fullName>
    </submittedName>
</protein>
<dbReference type="Proteomes" id="UP001629244">
    <property type="component" value="Unassembled WGS sequence"/>
</dbReference>
<keyword evidence="1" id="KW-1133">Transmembrane helix</keyword>
<evidence type="ECO:0000256" key="1">
    <source>
        <dbReference type="SAM" id="Phobius"/>
    </source>
</evidence>
<gene>
    <name evidence="2" type="ORF">ABS767_13120</name>
</gene>